<feature type="coiled-coil region" evidence="1">
    <location>
        <begin position="77"/>
        <end position="104"/>
    </location>
</feature>
<evidence type="ECO:0000259" key="2">
    <source>
        <dbReference type="PROSITE" id="PS50043"/>
    </source>
</evidence>
<dbReference type="PROSITE" id="PS50043">
    <property type="entry name" value="HTH_LUXR_2"/>
    <property type="match status" value="1"/>
</dbReference>
<dbReference type="InterPro" id="IPR036388">
    <property type="entry name" value="WH-like_DNA-bd_sf"/>
</dbReference>
<accession>A0A1H2SKX0</accession>
<evidence type="ECO:0000256" key="1">
    <source>
        <dbReference type="SAM" id="Coils"/>
    </source>
</evidence>
<dbReference type="Gene3D" id="1.10.10.10">
    <property type="entry name" value="Winged helix-like DNA-binding domain superfamily/Winged helix DNA-binding domain"/>
    <property type="match status" value="2"/>
</dbReference>
<organism evidence="3 4">
    <name type="scientific">Amycolatopsis xylanica</name>
    <dbReference type="NCBI Taxonomy" id="589385"/>
    <lineage>
        <taxon>Bacteria</taxon>
        <taxon>Bacillati</taxon>
        <taxon>Actinomycetota</taxon>
        <taxon>Actinomycetes</taxon>
        <taxon>Pseudonocardiales</taxon>
        <taxon>Pseudonocardiaceae</taxon>
        <taxon>Amycolatopsis</taxon>
    </lineage>
</organism>
<dbReference type="AlphaFoldDB" id="A0A1H2SKX0"/>
<sequence length="335" mass="36583">MLEALGLSGTSEMVYLALLDCAGGDQHHLADHLDLTEHEVREALDELTEMALLQEGDTGRQRTPKLVDPEIGMAALIARQQAEIARRQQEIEESKLALARLLSQHSESRPKSADSGVEHLTGAAAIRRRLREIAASCEWEVCSFMPGGAEFAENLPGDRFLDSDAIDRGVRLRTIYLDSIRNHPAAAGYAQWLSELGSEVRTAPSLPQRMFVVDRRIAMVPVNADDEDDESAVVVSIGGVVSALYTLFASVWRTSTPLGLPRPRAADGLTDQGREALKLLGKGCTDEVIARRLGVSVRTARRVASELLARLDARSRFQAGARAVARGWVDLDDLD</sequence>
<dbReference type="SUPFAM" id="SSF46894">
    <property type="entry name" value="C-terminal effector domain of the bipartite response regulators"/>
    <property type="match status" value="1"/>
</dbReference>
<dbReference type="InterPro" id="IPR051797">
    <property type="entry name" value="TrmB-like"/>
</dbReference>
<proteinExistence type="predicted"/>
<dbReference type="CDD" id="cd06170">
    <property type="entry name" value="LuxR_C_like"/>
    <property type="match status" value="1"/>
</dbReference>
<dbReference type="SMART" id="SM00421">
    <property type="entry name" value="HTH_LUXR"/>
    <property type="match status" value="1"/>
</dbReference>
<dbReference type="STRING" id="589385.SAMN05421504_101260"/>
<reference evidence="3 4" key="1">
    <citation type="submission" date="2016-10" db="EMBL/GenBank/DDBJ databases">
        <authorList>
            <person name="de Groot N.N."/>
        </authorList>
    </citation>
    <scope>NUCLEOTIDE SEQUENCE [LARGE SCALE GENOMIC DNA]</scope>
    <source>
        <strain evidence="3 4">CPCC 202699</strain>
    </source>
</reference>
<dbReference type="OrthoDB" id="4266042at2"/>
<dbReference type="SUPFAM" id="SSF56024">
    <property type="entry name" value="Phospholipase D/nuclease"/>
    <property type="match status" value="1"/>
</dbReference>
<evidence type="ECO:0000313" key="3">
    <source>
        <dbReference type="EMBL" id="SDW32296.1"/>
    </source>
</evidence>
<dbReference type="EMBL" id="FNON01000001">
    <property type="protein sequence ID" value="SDW32296.1"/>
    <property type="molecule type" value="Genomic_DNA"/>
</dbReference>
<name>A0A1H2SKX0_9PSEU</name>
<dbReference type="GO" id="GO:0006355">
    <property type="term" value="P:regulation of DNA-templated transcription"/>
    <property type="evidence" value="ECO:0007669"/>
    <property type="project" value="InterPro"/>
</dbReference>
<gene>
    <name evidence="3" type="ORF">SAMN05421504_101260</name>
</gene>
<evidence type="ECO:0000313" key="4">
    <source>
        <dbReference type="Proteomes" id="UP000199515"/>
    </source>
</evidence>
<feature type="domain" description="HTH luxR-type" evidence="2">
    <location>
        <begin position="262"/>
        <end position="327"/>
    </location>
</feature>
<dbReference type="GO" id="GO:0003677">
    <property type="term" value="F:DNA binding"/>
    <property type="evidence" value="ECO:0007669"/>
    <property type="project" value="InterPro"/>
</dbReference>
<dbReference type="InterPro" id="IPR016032">
    <property type="entry name" value="Sig_transdc_resp-reg_C-effctor"/>
</dbReference>
<keyword evidence="1" id="KW-0175">Coiled coil</keyword>
<dbReference type="PANTHER" id="PTHR34293">
    <property type="entry name" value="HTH-TYPE TRANSCRIPTIONAL REGULATOR TRMBL2"/>
    <property type="match status" value="1"/>
</dbReference>
<dbReference type="PANTHER" id="PTHR34293:SF1">
    <property type="entry name" value="HTH-TYPE TRANSCRIPTIONAL REGULATOR TRMBL2"/>
    <property type="match status" value="1"/>
</dbReference>
<dbReference type="InterPro" id="IPR000792">
    <property type="entry name" value="Tscrpt_reg_LuxR_C"/>
</dbReference>
<protein>
    <recommendedName>
        <fullName evidence="2">HTH luxR-type domain-containing protein</fullName>
    </recommendedName>
</protein>
<keyword evidence="4" id="KW-1185">Reference proteome</keyword>
<dbReference type="Proteomes" id="UP000199515">
    <property type="component" value="Unassembled WGS sequence"/>
</dbReference>